<dbReference type="Proteomes" id="UP001528411">
    <property type="component" value="Unassembled WGS sequence"/>
</dbReference>
<comment type="caution">
    <text evidence="1">The sequence shown here is derived from an EMBL/GenBank/DDBJ whole genome shotgun (WGS) entry which is preliminary data.</text>
</comment>
<dbReference type="EMBL" id="JAQOMS010000002">
    <property type="protein sequence ID" value="MDC2888895.1"/>
    <property type="molecule type" value="Genomic_DNA"/>
</dbReference>
<evidence type="ECO:0000313" key="1">
    <source>
        <dbReference type="EMBL" id="MDC2888895.1"/>
    </source>
</evidence>
<dbReference type="RefSeq" id="WP_272180447.1">
    <property type="nucleotide sequence ID" value="NZ_JAQOMS010000002.1"/>
</dbReference>
<name>A0ABT5FBI0_9GAMM</name>
<organism evidence="1 2">
    <name type="scientific">Psychrosphaera algicola</name>
    <dbReference type="NCBI Taxonomy" id="3023714"/>
    <lineage>
        <taxon>Bacteria</taxon>
        <taxon>Pseudomonadati</taxon>
        <taxon>Pseudomonadota</taxon>
        <taxon>Gammaproteobacteria</taxon>
        <taxon>Alteromonadales</taxon>
        <taxon>Pseudoalteromonadaceae</taxon>
        <taxon>Psychrosphaera</taxon>
    </lineage>
</organism>
<reference evidence="1 2" key="1">
    <citation type="submission" date="2023-01" db="EMBL/GenBank/DDBJ databases">
        <title>Psychrosphaera sp. nov., isolated from marine algae.</title>
        <authorList>
            <person name="Bayburt H."/>
            <person name="Choi B.J."/>
            <person name="Kim J.M."/>
            <person name="Choi D.G."/>
            <person name="Jeon C.O."/>
        </authorList>
    </citation>
    <scope>NUCLEOTIDE SEQUENCE [LARGE SCALE GENOMIC DNA]</scope>
    <source>
        <strain evidence="1 2">G1-22</strain>
    </source>
</reference>
<sequence>MLNKFLCAPHRQELTDKPEKAKAYCWKGLETGQNLSAFGHKRDALAHFGCAFETAEIVMSSRVMPALDAIGIFNATSCAFIACLKELGYHEQSQAVLNMCIDRLFAESLAFPRLTPTIQTLVISLQDFSLRNRRSREQVRKEIGFDYDNLNYSFPVQATATKLFH</sequence>
<proteinExistence type="predicted"/>
<keyword evidence="2" id="KW-1185">Reference proteome</keyword>
<protein>
    <submittedName>
        <fullName evidence="1">Uncharacterized protein</fullName>
    </submittedName>
</protein>
<gene>
    <name evidence="1" type="ORF">PN838_09075</name>
</gene>
<accession>A0ABT5FBI0</accession>
<evidence type="ECO:0000313" key="2">
    <source>
        <dbReference type="Proteomes" id="UP001528411"/>
    </source>
</evidence>